<proteinExistence type="predicted"/>
<feature type="compositionally biased region" description="Basic and acidic residues" evidence="2">
    <location>
        <begin position="74"/>
        <end position="89"/>
    </location>
</feature>
<name>A0A2Z7DCK0_9LAMI</name>
<sequence length="469" mass="52496">MSFVKANVIYDCYESITFDDQNSPKLSDNGKAGIGFQRPENSKPSWLKNKLDKDKAKAGSKFFVPNQPRRNSRKEKSGWTKAQPRRDLSGQKMKSKLNISHSNYAQTLTDTYTGKTVKDMTKKEEQVLYWGETESTRSALQRKGYILLKYREVLVRKFLESWKQNIVPGDGTSATDLKVIAMLSDLHLFVLVELKEQAIAHGLTWTKTCCSKIFEGHIRDRGAVIARNNTSTPSKCWIRTMIRVDGVWAVEPYASMHFDDHDTATTAFSRPVAATPDVTEALAQLQASIDQIRDRAGDAKLKDTLLMHLHGIDQRLTARLDDQDRVLGALRKDSYSQNQLLSLDIQSSHKHLSTQVAAAALDTVDVRRVAKELEAKVTSLEEQVAATRHDLLEFSAQAQQTLNVITDQLSKLIAYINRGGNDKKGEVVSSSRPQPPPDDQNRGSGNTGGGGDTDRNIVERLLTADRKRQ</sequence>
<evidence type="ECO:0000313" key="3">
    <source>
        <dbReference type="EMBL" id="KZV55078.1"/>
    </source>
</evidence>
<reference evidence="3 4" key="1">
    <citation type="journal article" date="2015" name="Proc. Natl. Acad. Sci. U.S.A.">
        <title>The resurrection genome of Boea hygrometrica: A blueprint for survival of dehydration.</title>
        <authorList>
            <person name="Xiao L."/>
            <person name="Yang G."/>
            <person name="Zhang L."/>
            <person name="Yang X."/>
            <person name="Zhao S."/>
            <person name="Ji Z."/>
            <person name="Zhou Q."/>
            <person name="Hu M."/>
            <person name="Wang Y."/>
            <person name="Chen M."/>
            <person name="Xu Y."/>
            <person name="Jin H."/>
            <person name="Xiao X."/>
            <person name="Hu G."/>
            <person name="Bao F."/>
            <person name="Hu Y."/>
            <person name="Wan P."/>
            <person name="Li L."/>
            <person name="Deng X."/>
            <person name="Kuang T."/>
            <person name="Xiang C."/>
            <person name="Zhu J.K."/>
            <person name="Oliver M.J."/>
            <person name="He Y."/>
        </authorList>
    </citation>
    <scope>NUCLEOTIDE SEQUENCE [LARGE SCALE GENOMIC DNA]</scope>
    <source>
        <strain evidence="4">cv. XS01</strain>
    </source>
</reference>
<keyword evidence="1" id="KW-0175">Coiled coil</keyword>
<protein>
    <submittedName>
        <fullName evidence="3">Paramyosin-like</fullName>
    </submittedName>
</protein>
<organism evidence="3 4">
    <name type="scientific">Dorcoceras hygrometricum</name>
    <dbReference type="NCBI Taxonomy" id="472368"/>
    <lineage>
        <taxon>Eukaryota</taxon>
        <taxon>Viridiplantae</taxon>
        <taxon>Streptophyta</taxon>
        <taxon>Embryophyta</taxon>
        <taxon>Tracheophyta</taxon>
        <taxon>Spermatophyta</taxon>
        <taxon>Magnoliopsida</taxon>
        <taxon>eudicotyledons</taxon>
        <taxon>Gunneridae</taxon>
        <taxon>Pentapetalae</taxon>
        <taxon>asterids</taxon>
        <taxon>lamiids</taxon>
        <taxon>Lamiales</taxon>
        <taxon>Gesneriaceae</taxon>
        <taxon>Didymocarpoideae</taxon>
        <taxon>Trichosporeae</taxon>
        <taxon>Loxocarpinae</taxon>
        <taxon>Dorcoceras</taxon>
    </lineage>
</organism>
<feature type="region of interest" description="Disordered" evidence="2">
    <location>
        <begin position="21"/>
        <end position="94"/>
    </location>
</feature>
<feature type="region of interest" description="Disordered" evidence="2">
    <location>
        <begin position="422"/>
        <end position="469"/>
    </location>
</feature>
<dbReference type="EMBL" id="KQ989017">
    <property type="protein sequence ID" value="KZV55078.1"/>
    <property type="molecule type" value="Genomic_DNA"/>
</dbReference>
<keyword evidence="4" id="KW-1185">Reference proteome</keyword>
<evidence type="ECO:0000256" key="2">
    <source>
        <dbReference type="SAM" id="MobiDB-lite"/>
    </source>
</evidence>
<feature type="compositionally biased region" description="Basic and acidic residues" evidence="2">
    <location>
        <begin position="452"/>
        <end position="469"/>
    </location>
</feature>
<gene>
    <name evidence="3" type="ORF">F511_31615</name>
</gene>
<evidence type="ECO:0000313" key="4">
    <source>
        <dbReference type="Proteomes" id="UP000250235"/>
    </source>
</evidence>
<feature type="coiled-coil region" evidence="1">
    <location>
        <begin position="363"/>
        <end position="390"/>
    </location>
</feature>
<evidence type="ECO:0000256" key="1">
    <source>
        <dbReference type="SAM" id="Coils"/>
    </source>
</evidence>
<accession>A0A2Z7DCK0</accession>
<dbReference type="Proteomes" id="UP000250235">
    <property type="component" value="Unassembled WGS sequence"/>
</dbReference>
<dbReference type="AlphaFoldDB" id="A0A2Z7DCK0"/>